<feature type="transmembrane region" description="Helical" evidence="1">
    <location>
        <begin position="85"/>
        <end position="105"/>
    </location>
</feature>
<organism evidence="2">
    <name type="scientific">uncultured Rubrobacteraceae bacterium</name>
    <dbReference type="NCBI Taxonomy" id="349277"/>
    <lineage>
        <taxon>Bacteria</taxon>
        <taxon>Bacillati</taxon>
        <taxon>Actinomycetota</taxon>
        <taxon>Rubrobacteria</taxon>
        <taxon>Rubrobacterales</taxon>
        <taxon>Rubrobacteraceae</taxon>
        <taxon>environmental samples</taxon>
    </lineage>
</organism>
<keyword evidence="1" id="KW-1133">Transmembrane helix</keyword>
<evidence type="ECO:0000256" key="1">
    <source>
        <dbReference type="SAM" id="Phobius"/>
    </source>
</evidence>
<dbReference type="AlphaFoldDB" id="A0A6J4QLI5"/>
<protein>
    <submittedName>
        <fullName evidence="2">Uncharacterized protein</fullName>
    </submittedName>
</protein>
<gene>
    <name evidence="2" type="ORF">AVDCRST_MAG01-01-3860</name>
</gene>
<keyword evidence="1" id="KW-0472">Membrane</keyword>
<accession>A0A6J4QLI5</accession>
<proteinExistence type="predicted"/>
<sequence length="193" mass="21667">MFRAELLLYWGRRLVLEQGPDRDLEKRREGPIRRSSDADEFWNGFGLDVDSMSPTAQLTTSLAVLIPVVVASVAVLFVFTNFWWFIFFFGWALFPAFGLLLRGIAGLSEGEGGKELQGSNDKERELLGALREHEEISPTQAAMETSLTVEEADDMLKGLAAKGHLEVRVRGGGIFYGLWRSEGEEKRGIEERL</sequence>
<keyword evidence="1" id="KW-0812">Transmembrane</keyword>
<evidence type="ECO:0000313" key="2">
    <source>
        <dbReference type="EMBL" id="CAA9443330.1"/>
    </source>
</evidence>
<feature type="transmembrane region" description="Helical" evidence="1">
    <location>
        <begin position="62"/>
        <end position="79"/>
    </location>
</feature>
<name>A0A6J4QLI5_9ACTN</name>
<dbReference type="EMBL" id="CADCUW010000498">
    <property type="protein sequence ID" value="CAA9443330.1"/>
    <property type="molecule type" value="Genomic_DNA"/>
</dbReference>
<reference evidence="2" key="1">
    <citation type="submission" date="2020-02" db="EMBL/GenBank/DDBJ databases">
        <authorList>
            <person name="Meier V. D."/>
        </authorList>
    </citation>
    <scope>NUCLEOTIDE SEQUENCE</scope>
    <source>
        <strain evidence="2">AVDCRST_MAG01</strain>
    </source>
</reference>